<keyword evidence="4 6" id="KW-1133">Transmembrane helix</keyword>
<feature type="transmembrane region" description="Helical" evidence="6">
    <location>
        <begin position="283"/>
        <end position="298"/>
    </location>
</feature>
<feature type="transmembrane region" description="Helical" evidence="6">
    <location>
        <begin position="331"/>
        <end position="349"/>
    </location>
</feature>
<keyword evidence="5 6" id="KW-0472">Membrane</keyword>
<dbReference type="GO" id="GO:0022857">
    <property type="term" value="F:transmembrane transporter activity"/>
    <property type="evidence" value="ECO:0007669"/>
    <property type="project" value="InterPro"/>
</dbReference>
<feature type="transmembrane region" description="Helical" evidence="6">
    <location>
        <begin position="305"/>
        <end position="325"/>
    </location>
</feature>
<dbReference type="EMBL" id="CP051167">
    <property type="protein sequence ID" value="QIZ70721.1"/>
    <property type="molecule type" value="Genomic_DNA"/>
</dbReference>
<evidence type="ECO:0000256" key="2">
    <source>
        <dbReference type="ARBA" id="ARBA00007349"/>
    </source>
</evidence>
<dbReference type="PIRSF" id="PIRSF002457">
    <property type="entry name" value="DASS"/>
    <property type="match status" value="1"/>
</dbReference>
<dbReference type="PANTHER" id="PTHR10283">
    <property type="entry name" value="SOLUTE CARRIER FAMILY 13 MEMBER"/>
    <property type="match status" value="1"/>
</dbReference>
<evidence type="ECO:0000256" key="5">
    <source>
        <dbReference type="ARBA" id="ARBA00023136"/>
    </source>
</evidence>
<dbReference type="InterPro" id="IPR001898">
    <property type="entry name" value="SLC13A/DASS"/>
</dbReference>
<comment type="similarity">
    <text evidence="2">Belongs to the SLC13A/DASS transporter (TC 2.A.47) family. DIT1 subfamily.</text>
</comment>
<feature type="transmembrane region" description="Helical" evidence="6">
    <location>
        <begin position="361"/>
        <end position="381"/>
    </location>
</feature>
<feature type="transmembrane region" description="Helical" evidence="6">
    <location>
        <begin position="187"/>
        <end position="207"/>
    </location>
</feature>
<feature type="transmembrane region" description="Helical" evidence="6">
    <location>
        <begin position="97"/>
        <end position="119"/>
    </location>
</feature>
<feature type="transmembrane region" description="Helical" evidence="6">
    <location>
        <begin position="417"/>
        <end position="441"/>
    </location>
</feature>
<evidence type="ECO:0000313" key="8">
    <source>
        <dbReference type="Proteomes" id="UP000500857"/>
    </source>
</evidence>
<organism evidence="7 8">
    <name type="scientific">Oxynema aestuarii AP17</name>
    <dbReference type="NCBI Taxonomy" id="2064643"/>
    <lineage>
        <taxon>Bacteria</taxon>
        <taxon>Bacillati</taxon>
        <taxon>Cyanobacteriota</taxon>
        <taxon>Cyanophyceae</taxon>
        <taxon>Oscillatoriophycideae</taxon>
        <taxon>Oscillatoriales</taxon>
        <taxon>Oscillatoriaceae</taxon>
        <taxon>Oxynema</taxon>
        <taxon>Oxynema aestuarii</taxon>
    </lineage>
</organism>
<evidence type="ECO:0000256" key="3">
    <source>
        <dbReference type="ARBA" id="ARBA00022692"/>
    </source>
</evidence>
<dbReference type="InterPro" id="IPR030676">
    <property type="entry name" value="CitT-rel"/>
</dbReference>
<comment type="subcellular location">
    <subcellularLocation>
        <location evidence="1">Membrane</location>
        <topology evidence="1">Multi-pass membrane protein</topology>
    </subcellularLocation>
</comment>
<gene>
    <name evidence="7" type="ORF">HCG48_09120</name>
</gene>
<proteinExistence type="inferred from homology"/>
<reference evidence="7 8" key="1">
    <citation type="submission" date="2020-04" db="EMBL/GenBank/DDBJ databases">
        <authorList>
            <person name="Basu S."/>
            <person name="Maruthanayagam V."/>
            <person name="Chakraborty S."/>
            <person name="Pramanik A."/>
            <person name="Mukherjee J."/>
            <person name="Brink B."/>
        </authorList>
    </citation>
    <scope>NUCLEOTIDE SEQUENCE [LARGE SCALE GENOMIC DNA]</scope>
    <source>
        <strain evidence="7 8">AP17</strain>
    </source>
</reference>
<accession>A0A6H1TVX3</accession>
<sequence length="480" mass="51320">MGIQQYFVLIWQQLTSLRRYSDRLGKHWIGCAIAALIFATVMVIPLPDFTPEARRSLAVFGVAVFMWGTSTLPLPVTALLILLLLPFSGAISHEDTYAYFGNRAVFFILGAFILSSPIVRSGLSTRIALAVVSRFGKKQTTLLGSILLLAAIMSCVISAHAVAAMLFPIVLEVVRASGAKPGGRFGLAAFLALAWGVVIGSNTTLLGGARGPLALGILFNTTGDSISFLQWIVWTIPLVLILLGLAYGLLQLMAQGEKVSLPKARRFLEARNKQLGPISRRELYTAGITLLTIVLWVVEGDNWGLDSVAFIGVCLAFIVGVAQWREVEEDVNWGIFVMYGSAIALSAALTDTGAASALTQLILASGINSPILVFATVVVIALAMTEFMSNAAAVAVILPVALALTQKYGIDPRAMTLGVVIPAGLGFMLPVSTPAIAIAVSSGYVRPLSVLRWGIWLDAIGYVLFLATSKLYWPLVGLKW</sequence>
<evidence type="ECO:0000256" key="6">
    <source>
        <dbReference type="SAM" id="Phobius"/>
    </source>
</evidence>
<feature type="transmembrane region" description="Helical" evidence="6">
    <location>
        <begin position="228"/>
        <end position="250"/>
    </location>
</feature>
<feature type="transmembrane region" description="Helical" evidence="6">
    <location>
        <begin position="387"/>
        <end position="405"/>
    </location>
</feature>
<dbReference type="NCBIfam" id="TIGR00785">
    <property type="entry name" value="dass"/>
    <property type="match status" value="1"/>
</dbReference>
<dbReference type="RefSeq" id="WP_168568876.1">
    <property type="nucleotide sequence ID" value="NZ_CP051167.1"/>
</dbReference>
<protein>
    <submittedName>
        <fullName evidence="7">DASS family sodium-coupled anion symporter</fullName>
    </submittedName>
</protein>
<dbReference type="GO" id="GO:0005886">
    <property type="term" value="C:plasma membrane"/>
    <property type="evidence" value="ECO:0007669"/>
    <property type="project" value="TreeGrafter"/>
</dbReference>
<feature type="transmembrane region" description="Helical" evidence="6">
    <location>
        <begin position="453"/>
        <end position="473"/>
    </location>
</feature>
<evidence type="ECO:0000313" key="7">
    <source>
        <dbReference type="EMBL" id="QIZ70721.1"/>
    </source>
</evidence>
<evidence type="ECO:0000256" key="4">
    <source>
        <dbReference type="ARBA" id="ARBA00022989"/>
    </source>
</evidence>
<keyword evidence="3 6" id="KW-0812">Transmembrane</keyword>
<name>A0A6H1TVX3_9CYAN</name>
<feature type="transmembrane region" description="Helical" evidence="6">
    <location>
        <begin position="58"/>
        <end position="85"/>
    </location>
</feature>
<dbReference type="Proteomes" id="UP000500857">
    <property type="component" value="Chromosome"/>
</dbReference>
<keyword evidence="8" id="KW-1185">Reference proteome</keyword>
<dbReference type="KEGG" id="oxy:HCG48_09120"/>
<dbReference type="Pfam" id="PF00939">
    <property type="entry name" value="Na_sulph_symp"/>
    <property type="match status" value="1"/>
</dbReference>
<evidence type="ECO:0000256" key="1">
    <source>
        <dbReference type="ARBA" id="ARBA00004141"/>
    </source>
</evidence>
<dbReference type="AlphaFoldDB" id="A0A6H1TVX3"/>
<feature type="transmembrane region" description="Helical" evidence="6">
    <location>
        <begin position="140"/>
        <end position="167"/>
    </location>
</feature>
<feature type="transmembrane region" description="Helical" evidence="6">
    <location>
        <begin position="27"/>
        <end position="46"/>
    </location>
</feature>